<gene>
    <name evidence="1" type="ORF">KC669_04625</name>
</gene>
<comment type="caution">
    <text evidence="1">The sequence shown here is derived from an EMBL/GenBank/DDBJ whole genome shotgun (WGS) entry which is preliminary data.</text>
</comment>
<dbReference type="Proteomes" id="UP000714915">
    <property type="component" value="Unassembled WGS sequence"/>
</dbReference>
<sequence>MQDSNYSYDDDLLFEVADKETLADVQLIAEEIKDKFLRIYPERALAIFKPSHTLTKAELLFLCKFIDSEIPIVNSKKELGYPSSITEYVARYQANGYLKGQSNLNRILYTGCKLPTTVLACILQKDSTEEDYGYDIKLAISPKDSHPFLFVDNGSNQIYWVSFYDLEPKVDYADFNRIKDFIFFVDENRILDLMHTADWITQLKALYMLSENPYIQIISHLYLYIQESELVLDEIINFWDALSRSIHFDGSATKELRKYHFNTFAWQYFNSSQSF</sequence>
<dbReference type="EMBL" id="JAGQLF010000081">
    <property type="protein sequence ID" value="MCA9387291.1"/>
    <property type="molecule type" value="Genomic_DNA"/>
</dbReference>
<accession>A0A955LC24</accession>
<dbReference type="AlphaFoldDB" id="A0A955LC24"/>
<protein>
    <submittedName>
        <fullName evidence="1">Uncharacterized protein</fullName>
    </submittedName>
</protein>
<name>A0A955LC24_9BACT</name>
<reference evidence="1" key="1">
    <citation type="submission" date="2020-04" db="EMBL/GenBank/DDBJ databases">
        <authorList>
            <person name="Zhang T."/>
        </authorList>
    </citation>
    <scope>NUCLEOTIDE SEQUENCE</scope>
    <source>
        <strain evidence="1">HKST-UBA09</strain>
    </source>
</reference>
<evidence type="ECO:0000313" key="1">
    <source>
        <dbReference type="EMBL" id="MCA9387291.1"/>
    </source>
</evidence>
<proteinExistence type="predicted"/>
<reference evidence="1" key="2">
    <citation type="journal article" date="2021" name="Microbiome">
        <title>Successional dynamics and alternative stable states in a saline activated sludge microbial community over 9 years.</title>
        <authorList>
            <person name="Wang Y."/>
            <person name="Ye J."/>
            <person name="Ju F."/>
            <person name="Liu L."/>
            <person name="Boyd J.A."/>
            <person name="Deng Y."/>
            <person name="Parks D.H."/>
            <person name="Jiang X."/>
            <person name="Yin X."/>
            <person name="Woodcroft B.J."/>
            <person name="Tyson G.W."/>
            <person name="Hugenholtz P."/>
            <person name="Polz M.F."/>
            <person name="Zhang T."/>
        </authorList>
    </citation>
    <scope>NUCLEOTIDE SEQUENCE</scope>
    <source>
        <strain evidence="1">HKST-UBA09</strain>
    </source>
</reference>
<evidence type="ECO:0000313" key="2">
    <source>
        <dbReference type="Proteomes" id="UP000714915"/>
    </source>
</evidence>
<organism evidence="1 2">
    <name type="scientific">Candidatus Dojkabacteria bacterium</name>
    <dbReference type="NCBI Taxonomy" id="2099670"/>
    <lineage>
        <taxon>Bacteria</taxon>
        <taxon>Candidatus Dojkabacteria</taxon>
    </lineage>
</organism>